<keyword evidence="7" id="KW-1185">Reference proteome</keyword>
<dbReference type="Pfam" id="PF13632">
    <property type="entry name" value="Glyco_trans_2_3"/>
    <property type="match status" value="1"/>
</dbReference>
<feature type="domain" description="Glycosyltransferase 2-like" evidence="5">
    <location>
        <begin position="215"/>
        <end position="428"/>
    </location>
</feature>
<organism evidence="6 7">
    <name type="scientific">Vespula squamosa</name>
    <name type="common">Southern yellow jacket</name>
    <name type="synonym">Wasp</name>
    <dbReference type="NCBI Taxonomy" id="30214"/>
    <lineage>
        <taxon>Eukaryota</taxon>
        <taxon>Metazoa</taxon>
        <taxon>Ecdysozoa</taxon>
        <taxon>Arthropoda</taxon>
        <taxon>Hexapoda</taxon>
        <taxon>Insecta</taxon>
        <taxon>Pterygota</taxon>
        <taxon>Neoptera</taxon>
        <taxon>Endopterygota</taxon>
        <taxon>Hymenoptera</taxon>
        <taxon>Apocrita</taxon>
        <taxon>Aculeata</taxon>
        <taxon>Vespoidea</taxon>
        <taxon>Vespidae</taxon>
        <taxon>Vespinae</taxon>
        <taxon>Vespula</taxon>
    </lineage>
</organism>
<gene>
    <name evidence="6" type="ORF">V1478_015183</name>
</gene>
<dbReference type="SUPFAM" id="SSF53448">
    <property type="entry name" value="Nucleotide-diphospho-sugar transferases"/>
    <property type="match status" value="1"/>
</dbReference>
<keyword evidence="4" id="KW-0812">Transmembrane</keyword>
<keyword evidence="4" id="KW-1133">Transmembrane helix</keyword>
<sequence length="488" mass="55613">MGRLVYKKTNRKVSEVFSCDKIFLFYITGIMLSSIMKHVLHCCLLLIVILIFEFVSGGLQWNIDKTEQLDPWVRYGFFGALILYLLRSVTFLSLPQVLFNFVGLTIYNAFPDKVILKGSPLLAPFICIRIVTRGDYPQLVKTNVNRNLNKCIEAGLENFQIEVVSDKPIGLVPHRRITEIVVPANYRTSSGALFKARALQYCLENSVNELADHDWIVHLDEETLMTENSIRGILNFVLDGKHQFGQGLITYANEDVVNWITTLADSFRVADDMGKLRLQFTMFHKPLFSMKGSYVVTQMAAEREVSFNNGLDGSVAEDCFFAMKAFSQGYTFNFVDGEMWEKSPFTLWDFVQQRKRWLQGILLVVHSKAIPLKKKLLLGISCYSWITMPLSTSNIVLAWLCPISCSPLIDFLCAFIGAVNIYMYVFGVVKSFSLYRFGIIHFLLCLCGALSTIPFNLIIENVAVIWGLFGKKHKFYVVNKEYKPPITV</sequence>
<protein>
    <recommendedName>
        <fullName evidence="5">Glycosyltransferase 2-like domain-containing protein</fullName>
    </recommendedName>
</protein>
<feature type="transmembrane region" description="Helical" evidence="4">
    <location>
        <begin position="72"/>
        <end position="94"/>
    </location>
</feature>
<proteinExistence type="inferred from homology"/>
<keyword evidence="3" id="KW-0808">Transferase</keyword>
<comment type="similarity">
    <text evidence="1">Belongs to the glycosyltransferase 2 family.</text>
</comment>
<dbReference type="FunFam" id="3.90.550.10:FF:000175">
    <property type="entry name" value="Beta-1,4-mannosyltransferase bre-3"/>
    <property type="match status" value="1"/>
</dbReference>
<name>A0ABD2A4D3_VESSQ</name>
<dbReference type="InterPro" id="IPR001173">
    <property type="entry name" value="Glyco_trans_2-like"/>
</dbReference>
<evidence type="ECO:0000259" key="5">
    <source>
        <dbReference type="Pfam" id="PF13632"/>
    </source>
</evidence>
<evidence type="ECO:0000313" key="7">
    <source>
        <dbReference type="Proteomes" id="UP001607302"/>
    </source>
</evidence>
<accession>A0ABD2A4D3</accession>
<feature type="transmembrane region" description="Helical" evidence="4">
    <location>
        <begin position="406"/>
        <end position="425"/>
    </location>
</feature>
<dbReference type="InterPro" id="IPR027389">
    <property type="entry name" value="B_mannosylTrfase_Bre-3/Egh"/>
</dbReference>
<dbReference type="Proteomes" id="UP001607302">
    <property type="component" value="Unassembled WGS sequence"/>
</dbReference>
<evidence type="ECO:0000313" key="6">
    <source>
        <dbReference type="EMBL" id="KAL2715485.1"/>
    </source>
</evidence>
<evidence type="ECO:0000256" key="3">
    <source>
        <dbReference type="ARBA" id="ARBA00022679"/>
    </source>
</evidence>
<feature type="transmembrane region" description="Helical" evidence="4">
    <location>
        <begin position="437"/>
        <end position="459"/>
    </location>
</feature>
<comment type="caution">
    <text evidence="6">The sequence shown here is derived from an EMBL/GenBank/DDBJ whole genome shotgun (WGS) entry which is preliminary data.</text>
</comment>
<dbReference type="PANTHER" id="PTHR16779:SF1">
    <property type="entry name" value="BETA-1,4-MANNOSYLTRANSFERASE EGH"/>
    <property type="match status" value="1"/>
</dbReference>
<dbReference type="AlphaFoldDB" id="A0ABD2A4D3"/>
<evidence type="ECO:0000256" key="4">
    <source>
        <dbReference type="SAM" id="Phobius"/>
    </source>
</evidence>
<evidence type="ECO:0000256" key="1">
    <source>
        <dbReference type="ARBA" id="ARBA00006739"/>
    </source>
</evidence>
<reference evidence="6 7" key="1">
    <citation type="journal article" date="2024" name="Ann. Entomol. Soc. Am.">
        <title>Genomic analyses of the southern and eastern yellowjacket wasps (Hymenoptera: Vespidae) reveal evolutionary signatures of social life.</title>
        <authorList>
            <person name="Catto M.A."/>
            <person name="Caine P.B."/>
            <person name="Orr S.E."/>
            <person name="Hunt B.G."/>
            <person name="Goodisman M.A.D."/>
        </authorList>
    </citation>
    <scope>NUCLEOTIDE SEQUENCE [LARGE SCALE GENOMIC DNA]</scope>
    <source>
        <strain evidence="6">233</strain>
        <tissue evidence="6">Head and thorax</tissue>
    </source>
</reference>
<feature type="transmembrane region" description="Helical" evidence="4">
    <location>
        <begin position="21"/>
        <end position="52"/>
    </location>
</feature>
<dbReference type="GO" id="GO:0016757">
    <property type="term" value="F:glycosyltransferase activity"/>
    <property type="evidence" value="ECO:0007669"/>
    <property type="project" value="UniProtKB-KW"/>
</dbReference>
<keyword evidence="4" id="KW-0472">Membrane</keyword>
<feature type="transmembrane region" description="Helical" evidence="4">
    <location>
        <begin position="376"/>
        <end position="400"/>
    </location>
</feature>
<evidence type="ECO:0000256" key="2">
    <source>
        <dbReference type="ARBA" id="ARBA00022676"/>
    </source>
</evidence>
<dbReference type="InterPro" id="IPR029044">
    <property type="entry name" value="Nucleotide-diphossugar_trans"/>
</dbReference>
<dbReference type="Gene3D" id="3.90.550.10">
    <property type="entry name" value="Spore Coat Polysaccharide Biosynthesis Protein SpsA, Chain A"/>
    <property type="match status" value="1"/>
</dbReference>
<keyword evidence="2" id="KW-0328">Glycosyltransferase</keyword>
<dbReference type="EMBL" id="JAUDFV010000155">
    <property type="protein sequence ID" value="KAL2715485.1"/>
    <property type="molecule type" value="Genomic_DNA"/>
</dbReference>
<dbReference type="PANTHER" id="PTHR16779">
    <property type="entry name" value="BETA-1,4-MANNOSYLTRANSFERASE EGH"/>
    <property type="match status" value="1"/>
</dbReference>